<organism evidence="1 2">
    <name type="scientific">Wolfiporia cocos (strain MD-104)</name>
    <name type="common">Brown rot fungus</name>
    <dbReference type="NCBI Taxonomy" id="742152"/>
    <lineage>
        <taxon>Eukaryota</taxon>
        <taxon>Fungi</taxon>
        <taxon>Dikarya</taxon>
        <taxon>Basidiomycota</taxon>
        <taxon>Agaricomycotina</taxon>
        <taxon>Agaricomycetes</taxon>
        <taxon>Polyporales</taxon>
        <taxon>Phaeolaceae</taxon>
        <taxon>Wolfiporia</taxon>
    </lineage>
</organism>
<dbReference type="AlphaFoldDB" id="A0A2H3IZS5"/>
<accession>A0A2H3IZS5</accession>
<keyword evidence="2" id="KW-1185">Reference proteome</keyword>
<gene>
    <name evidence="1" type="ORF">WOLCODRAFT_80807</name>
</gene>
<feature type="non-terminal residue" evidence="1">
    <location>
        <position position="1"/>
    </location>
</feature>
<proteinExistence type="predicted"/>
<dbReference type="EMBL" id="KB467854">
    <property type="protein sequence ID" value="PCH35480.1"/>
    <property type="molecule type" value="Genomic_DNA"/>
</dbReference>
<dbReference type="OrthoDB" id="3267810at2759"/>
<dbReference type="Proteomes" id="UP000218811">
    <property type="component" value="Unassembled WGS sequence"/>
</dbReference>
<sequence>TVHKEMLQHVLHKNVAHDEVRKEQLINIQATMVLQEVYMGWVKYQLHAKENASKKKLSKMFSDGMPKLLTNESYHQAADDINKQARTKPVEMERNKTAMARHAEELAENHGGIAESVTDRISVQRKITESSYSAYQVAHYLSDSSESKRRYTSCRLNCSSP</sequence>
<reference evidence="1 2" key="1">
    <citation type="journal article" date="2012" name="Science">
        <title>The Paleozoic origin of enzymatic lignin decomposition reconstructed from 31 fungal genomes.</title>
        <authorList>
            <person name="Floudas D."/>
            <person name="Binder M."/>
            <person name="Riley R."/>
            <person name="Barry K."/>
            <person name="Blanchette R.A."/>
            <person name="Henrissat B."/>
            <person name="Martinez A.T."/>
            <person name="Otillar R."/>
            <person name="Spatafora J.W."/>
            <person name="Yadav J.S."/>
            <person name="Aerts A."/>
            <person name="Benoit I."/>
            <person name="Boyd A."/>
            <person name="Carlson A."/>
            <person name="Copeland A."/>
            <person name="Coutinho P.M."/>
            <person name="de Vries R.P."/>
            <person name="Ferreira P."/>
            <person name="Findley K."/>
            <person name="Foster B."/>
            <person name="Gaskell J."/>
            <person name="Glotzer D."/>
            <person name="Gorecki P."/>
            <person name="Heitman J."/>
            <person name="Hesse C."/>
            <person name="Hori C."/>
            <person name="Igarashi K."/>
            <person name="Jurgens J.A."/>
            <person name="Kallen N."/>
            <person name="Kersten P."/>
            <person name="Kohler A."/>
            <person name="Kuees U."/>
            <person name="Kumar T.K.A."/>
            <person name="Kuo A."/>
            <person name="LaButti K."/>
            <person name="Larrondo L.F."/>
            <person name="Lindquist E."/>
            <person name="Ling A."/>
            <person name="Lombard V."/>
            <person name="Lucas S."/>
            <person name="Lundell T."/>
            <person name="Martin R."/>
            <person name="McLaughlin D.J."/>
            <person name="Morgenstern I."/>
            <person name="Morin E."/>
            <person name="Murat C."/>
            <person name="Nagy L.G."/>
            <person name="Nolan M."/>
            <person name="Ohm R.A."/>
            <person name="Patyshakuliyeva A."/>
            <person name="Rokas A."/>
            <person name="Ruiz-Duenas F.J."/>
            <person name="Sabat G."/>
            <person name="Salamov A."/>
            <person name="Samejima M."/>
            <person name="Schmutz J."/>
            <person name="Slot J.C."/>
            <person name="St John F."/>
            <person name="Stenlid J."/>
            <person name="Sun H."/>
            <person name="Sun S."/>
            <person name="Syed K."/>
            <person name="Tsang A."/>
            <person name="Wiebenga A."/>
            <person name="Young D."/>
            <person name="Pisabarro A."/>
            <person name="Eastwood D.C."/>
            <person name="Martin F."/>
            <person name="Cullen D."/>
            <person name="Grigoriev I.V."/>
            <person name="Hibbett D.S."/>
        </authorList>
    </citation>
    <scope>NUCLEOTIDE SEQUENCE [LARGE SCALE GENOMIC DNA]</scope>
    <source>
        <strain evidence="1 2">MD-104</strain>
    </source>
</reference>
<name>A0A2H3IZS5_WOLCO</name>
<protein>
    <submittedName>
        <fullName evidence="1">Uncharacterized protein</fullName>
    </submittedName>
</protein>
<evidence type="ECO:0000313" key="1">
    <source>
        <dbReference type="EMBL" id="PCH35480.1"/>
    </source>
</evidence>
<evidence type="ECO:0000313" key="2">
    <source>
        <dbReference type="Proteomes" id="UP000218811"/>
    </source>
</evidence>